<feature type="non-terminal residue" evidence="1">
    <location>
        <position position="1"/>
    </location>
</feature>
<dbReference type="AlphaFoldDB" id="E3ZPL3"/>
<accession>E3ZPL3</accession>
<dbReference type="InterPro" id="IPR036388">
    <property type="entry name" value="WH-like_DNA-bd_sf"/>
</dbReference>
<dbReference type="HOGENOM" id="CLU_107144_4_2_9"/>
<comment type="caution">
    <text evidence="1">The sequence shown here is derived from an EMBL/GenBank/DDBJ whole genome shotgun (WGS) entry which is preliminary data.</text>
</comment>
<dbReference type="FunFam" id="1.10.10.10:FF:000138">
    <property type="entry name" value="Rrf2 family transcriptional regulator"/>
    <property type="match status" value="1"/>
</dbReference>
<dbReference type="InterPro" id="IPR036390">
    <property type="entry name" value="WH_DNA-bd_sf"/>
</dbReference>
<protein>
    <submittedName>
        <fullName evidence="1">Rrf2 family protein</fullName>
    </submittedName>
</protein>
<evidence type="ECO:0000313" key="1">
    <source>
        <dbReference type="EMBL" id="EFS00431.1"/>
    </source>
</evidence>
<sequence>EEMAISTRFSVAVHILTLIDMNQERSITSDFIAASVNTNPVVIRRIMSKLKKAGLIHSSPGVSGTYLLKEASEITLYDIYAAVDGTEQLFDIHKNPNPNCEVGANIQVTLDTVFNHAQQQMEADLKQTNLSQITANIKQKATN</sequence>
<dbReference type="PANTHER" id="PTHR33221">
    <property type="entry name" value="WINGED HELIX-TURN-HELIX TRANSCRIPTIONAL REGULATOR, RRF2 FAMILY"/>
    <property type="match status" value="1"/>
</dbReference>
<dbReference type="PROSITE" id="PS51197">
    <property type="entry name" value="HTH_RRF2_2"/>
    <property type="match status" value="1"/>
</dbReference>
<dbReference type="Gene3D" id="1.10.10.10">
    <property type="entry name" value="Winged helix-like DNA-binding domain superfamily/Winged helix DNA-binding domain"/>
    <property type="match status" value="1"/>
</dbReference>
<dbReference type="PATRIC" id="fig|702453.3.peg.1135"/>
<dbReference type="GO" id="GO:0003700">
    <property type="term" value="F:DNA-binding transcription factor activity"/>
    <property type="evidence" value="ECO:0007669"/>
    <property type="project" value="TreeGrafter"/>
</dbReference>
<gene>
    <name evidence="1" type="ORF">NT03LS_1393</name>
</gene>
<organism evidence="1">
    <name type="scientific">Listeria seeligeri FSL N1-067</name>
    <dbReference type="NCBI Taxonomy" id="702453"/>
    <lineage>
        <taxon>Bacteria</taxon>
        <taxon>Bacillati</taxon>
        <taxon>Bacillota</taxon>
        <taxon>Bacilli</taxon>
        <taxon>Bacillales</taxon>
        <taxon>Listeriaceae</taxon>
        <taxon>Listeria</taxon>
    </lineage>
</organism>
<dbReference type="SUPFAM" id="SSF46785">
    <property type="entry name" value="Winged helix' DNA-binding domain"/>
    <property type="match status" value="1"/>
</dbReference>
<dbReference type="PANTHER" id="PTHR33221:SF15">
    <property type="entry name" value="HTH-TYPE TRANSCRIPTIONAL REGULATOR YWGB-RELATED"/>
    <property type="match status" value="1"/>
</dbReference>
<dbReference type="GO" id="GO:0005829">
    <property type="term" value="C:cytosol"/>
    <property type="evidence" value="ECO:0007669"/>
    <property type="project" value="TreeGrafter"/>
</dbReference>
<reference evidence="1" key="1">
    <citation type="journal article" date="2010" name="Microbiol. Resour. Announc.">
        <title>Comparative genomics of the bacterial genus Listeria: Genome evolution is characterized by limited gene acquisition and limited gene loss.</title>
        <authorList>
            <person name="den Bakker H.C."/>
            <person name="Cummings C.A."/>
            <person name="Ferreira V."/>
            <person name="Vatta P."/>
            <person name="Orsi R.H."/>
            <person name="Degoricija L."/>
            <person name="Barker M."/>
            <person name="Petrauskene O."/>
            <person name="Furtado M.R."/>
            <person name="Wiedmann M."/>
        </authorList>
    </citation>
    <scope>NUCLEOTIDE SEQUENCE [LARGE SCALE GENOMIC DNA]</scope>
    <source>
        <strain evidence="1">FSL N1-067</strain>
    </source>
</reference>
<dbReference type="Pfam" id="PF02082">
    <property type="entry name" value="Rrf2"/>
    <property type="match status" value="1"/>
</dbReference>
<name>E3ZPL3_LISSE</name>
<proteinExistence type="predicted"/>
<dbReference type="EMBL" id="ADXJ01000543">
    <property type="protein sequence ID" value="EFS00431.1"/>
    <property type="molecule type" value="Genomic_DNA"/>
</dbReference>
<dbReference type="InterPro" id="IPR000944">
    <property type="entry name" value="Tscrpt_reg_Rrf2"/>
</dbReference>
<dbReference type="Proteomes" id="UP000004302">
    <property type="component" value="Chromosome"/>
</dbReference>